<dbReference type="EMBL" id="PSQE01000001">
    <property type="protein sequence ID" value="RHN81745.1"/>
    <property type="molecule type" value="Genomic_DNA"/>
</dbReference>
<dbReference type="Gene3D" id="3.30.1780.10">
    <property type="entry name" value="ornithine cyclodeaminase, domain 1"/>
    <property type="match status" value="1"/>
</dbReference>
<dbReference type="EC" id="1.5.1.25" evidence="2"/>
<accession>A0A396K131</accession>
<dbReference type="FunFam" id="3.40.50.720:FF:000311">
    <property type="entry name" value="Ornithine cyclodeaminase"/>
    <property type="match status" value="1"/>
</dbReference>
<dbReference type="GO" id="GO:0019752">
    <property type="term" value="P:carboxylic acid metabolic process"/>
    <property type="evidence" value="ECO:0007669"/>
    <property type="project" value="UniProtKB-ARBA"/>
</dbReference>
<dbReference type="FunFam" id="3.30.1780.10:FF:000003">
    <property type="entry name" value="Protein SAR DEFICIENT 4"/>
    <property type="match status" value="1"/>
</dbReference>
<dbReference type="PANTHER" id="PTHR13812:SF19">
    <property type="entry name" value="KETIMINE REDUCTASE MU-CRYSTALLIN"/>
    <property type="match status" value="1"/>
</dbReference>
<dbReference type="InterPro" id="IPR003462">
    <property type="entry name" value="ODC_Mu_crystall"/>
</dbReference>
<dbReference type="Proteomes" id="UP000265566">
    <property type="component" value="Chromosome 1"/>
</dbReference>
<gene>
    <name evidence="2" type="ORF">MtrunA17_Chr1g0202471</name>
</gene>
<dbReference type="InterPro" id="IPR023401">
    <property type="entry name" value="ODC_N"/>
</dbReference>
<comment type="caution">
    <text evidence="2">The sequence shown here is derived from an EMBL/GenBank/DDBJ whole genome shotgun (WGS) entry which is preliminary data.</text>
</comment>
<sequence>MLSQAIITFIPFSHCMSEIQRPITPHKITNLTNNNNIIRVQFQSNNNHSKTRNKLPNFSSMASTNKDQITLSSSPIFISTENLRTILTHQTLINHIQSNLPKASTFLQTPIRQHYNLSPSSSLLLMPSWSSTPSFPYIGVKLVTHFPENSSQNLPGVQGSYVLFNSTTGQTLASMDSTELTLYRTSCVSGLASKYLARDDSEILVMVGAGALAPHLIKAHFSARPSLKRVFIWNRTVEKAKTLAKKLSESDEFPLSGLSFEGCGNLDEVVGFGDIVSCATNSEAALVKGERLKVGAHLDLVGSFKHSMKECDDEALKRGKVFVDNEAALVEAGELVGAFERGVIKEDEIGGNLLELIRGDKVGRSSSEEITVFKSVGSAVVDMLAAQFVYETYTRT</sequence>
<protein>
    <submittedName>
        <fullName evidence="2">Putative thiomorpholine-carboxylate dehydrogenase</fullName>
        <ecNumber evidence="2">1.5.1.25</ecNumber>
    </submittedName>
</protein>
<keyword evidence="2" id="KW-0560">Oxidoreductase</keyword>
<dbReference type="GO" id="GO:0047127">
    <property type="term" value="F:thiomorpholine-carboxylate dehydrogenase activity"/>
    <property type="evidence" value="ECO:0007669"/>
    <property type="project" value="UniProtKB-EC"/>
</dbReference>
<reference evidence="3" key="1">
    <citation type="journal article" date="2018" name="Nat. Plants">
        <title>Whole-genome landscape of Medicago truncatula symbiotic genes.</title>
        <authorList>
            <person name="Pecrix Y."/>
            <person name="Staton S.E."/>
            <person name="Sallet E."/>
            <person name="Lelandais-Briere C."/>
            <person name="Moreau S."/>
            <person name="Carrere S."/>
            <person name="Blein T."/>
            <person name="Jardinaud M.F."/>
            <person name="Latrasse D."/>
            <person name="Zouine M."/>
            <person name="Zahm M."/>
            <person name="Kreplak J."/>
            <person name="Mayjonade B."/>
            <person name="Satge C."/>
            <person name="Perez M."/>
            <person name="Cauet S."/>
            <person name="Marande W."/>
            <person name="Chantry-Darmon C."/>
            <person name="Lopez-Roques C."/>
            <person name="Bouchez O."/>
            <person name="Berard A."/>
            <person name="Debelle F."/>
            <person name="Munos S."/>
            <person name="Bendahmane A."/>
            <person name="Berges H."/>
            <person name="Niebel A."/>
            <person name="Buitink J."/>
            <person name="Frugier F."/>
            <person name="Benhamed M."/>
            <person name="Crespi M."/>
            <person name="Gouzy J."/>
            <person name="Gamas P."/>
        </authorList>
    </citation>
    <scope>NUCLEOTIDE SEQUENCE [LARGE SCALE GENOMIC DNA]</scope>
    <source>
        <strain evidence="3">cv. Jemalong A17</strain>
    </source>
</reference>
<dbReference type="NCBIfam" id="NF004793">
    <property type="entry name" value="PRK06141.1"/>
    <property type="match status" value="1"/>
</dbReference>
<dbReference type="InterPro" id="IPR036291">
    <property type="entry name" value="NAD(P)-bd_dom_sf"/>
</dbReference>
<dbReference type="Gramene" id="rna5830">
    <property type="protein sequence ID" value="RHN81745.1"/>
    <property type="gene ID" value="gene5830"/>
</dbReference>
<evidence type="ECO:0000256" key="1">
    <source>
        <dbReference type="ARBA" id="ARBA00008903"/>
    </source>
</evidence>
<proteinExistence type="inferred from homology"/>
<name>A0A396K131_MEDTR</name>
<evidence type="ECO:0000313" key="3">
    <source>
        <dbReference type="Proteomes" id="UP000265566"/>
    </source>
</evidence>
<dbReference type="SUPFAM" id="SSF51735">
    <property type="entry name" value="NAD(P)-binding Rossmann-fold domains"/>
    <property type="match status" value="1"/>
</dbReference>
<organism evidence="2 3">
    <name type="scientific">Medicago truncatula</name>
    <name type="common">Barrel medic</name>
    <name type="synonym">Medicago tribuloides</name>
    <dbReference type="NCBI Taxonomy" id="3880"/>
    <lineage>
        <taxon>Eukaryota</taxon>
        <taxon>Viridiplantae</taxon>
        <taxon>Streptophyta</taxon>
        <taxon>Embryophyta</taxon>
        <taxon>Tracheophyta</taxon>
        <taxon>Spermatophyta</taxon>
        <taxon>Magnoliopsida</taxon>
        <taxon>eudicotyledons</taxon>
        <taxon>Gunneridae</taxon>
        <taxon>Pentapetalae</taxon>
        <taxon>rosids</taxon>
        <taxon>fabids</taxon>
        <taxon>Fabales</taxon>
        <taxon>Fabaceae</taxon>
        <taxon>Papilionoideae</taxon>
        <taxon>50 kb inversion clade</taxon>
        <taxon>NPAAA clade</taxon>
        <taxon>Hologalegina</taxon>
        <taxon>IRL clade</taxon>
        <taxon>Trifolieae</taxon>
        <taxon>Medicago</taxon>
    </lineage>
</organism>
<dbReference type="Pfam" id="PF02423">
    <property type="entry name" value="OCD_Mu_crystall"/>
    <property type="match status" value="1"/>
</dbReference>
<dbReference type="PIRSF" id="PIRSF001439">
    <property type="entry name" value="CryM"/>
    <property type="match status" value="1"/>
</dbReference>
<comment type="similarity">
    <text evidence="1">Belongs to the ornithine cyclodeaminase/mu-crystallin family.</text>
</comment>
<evidence type="ECO:0000313" key="2">
    <source>
        <dbReference type="EMBL" id="RHN81745.1"/>
    </source>
</evidence>
<dbReference type="Gene3D" id="3.40.50.720">
    <property type="entry name" value="NAD(P)-binding Rossmann-like Domain"/>
    <property type="match status" value="1"/>
</dbReference>
<dbReference type="OrthoDB" id="41492at2759"/>
<dbReference type="PANTHER" id="PTHR13812">
    <property type="entry name" value="KETIMINE REDUCTASE MU-CRYSTALLIN"/>
    <property type="match status" value="1"/>
</dbReference>
<dbReference type="AlphaFoldDB" id="A0A396K131"/>